<evidence type="ECO:0000313" key="3">
    <source>
        <dbReference type="EMBL" id="EYD76939.1"/>
    </source>
</evidence>
<accession>A0A017HT56</accession>
<evidence type="ECO:0000256" key="1">
    <source>
        <dbReference type="PROSITE-ProRule" id="PRU00169"/>
    </source>
</evidence>
<dbReference type="GO" id="GO:0000160">
    <property type="term" value="P:phosphorelay signal transduction system"/>
    <property type="evidence" value="ECO:0007669"/>
    <property type="project" value="InterPro"/>
</dbReference>
<dbReference type="STRING" id="442562.Rumeso_01461"/>
<dbReference type="Gene3D" id="3.40.50.2300">
    <property type="match status" value="1"/>
</dbReference>
<dbReference type="Proteomes" id="UP000019666">
    <property type="component" value="Unassembled WGS sequence"/>
</dbReference>
<dbReference type="InterPro" id="IPR011006">
    <property type="entry name" value="CheY-like_superfamily"/>
</dbReference>
<feature type="domain" description="Response regulatory" evidence="2">
    <location>
        <begin position="10"/>
        <end position="121"/>
    </location>
</feature>
<feature type="modified residue" description="4-aspartylphosphate" evidence="1">
    <location>
        <position position="61"/>
    </location>
</feature>
<evidence type="ECO:0000313" key="4">
    <source>
        <dbReference type="Proteomes" id="UP000019666"/>
    </source>
</evidence>
<proteinExistence type="predicted"/>
<keyword evidence="4" id="KW-1185">Reference proteome</keyword>
<protein>
    <submittedName>
        <fullName evidence="3">Putative response regulator receiver (CheY-like protein)</fullName>
    </submittedName>
</protein>
<dbReference type="SMART" id="SM00448">
    <property type="entry name" value="REC"/>
    <property type="match status" value="1"/>
</dbReference>
<dbReference type="OrthoDB" id="582170at2"/>
<dbReference type="RefSeq" id="WP_037278744.1">
    <property type="nucleotide sequence ID" value="NZ_KK088557.1"/>
</dbReference>
<dbReference type="InterPro" id="IPR001789">
    <property type="entry name" value="Sig_transdc_resp-reg_receiver"/>
</dbReference>
<dbReference type="HOGENOM" id="CLU_000445_69_11_5"/>
<gene>
    <name evidence="3" type="ORF">Rumeso_01461</name>
</gene>
<sequence length="126" mass="13642">MATKSPESPCILVVEDEYLLADDLRRDLEAAGARVLGPVASVPEALELIEEAGRVDAAILDVNLAGRMVFPVAEVLSRRGVPFVFATGYERWALPEAFARVPRCDKPLDADEVLRTLDLGGLVPAR</sequence>
<reference evidence="3 4" key="1">
    <citation type="submission" date="2013-02" db="EMBL/GenBank/DDBJ databases">
        <authorList>
            <person name="Fiebig A."/>
            <person name="Goeker M."/>
            <person name="Klenk H.-P.P."/>
        </authorList>
    </citation>
    <scope>NUCLEOTIDE SEQUENCE [LARGE SCALE GENOMIC DNA]</scope>
    <source>
        <strain evidence="3 4">DSM 19309</strain>
    </source>
</reference>
<organism evidence="3 4">
    <name type="scientific">Rubellimicrobium mesophilum DSM 19309</name>
    <dbReference type="NCBI Taxonomy" id="442562"/>
    <lineage>
        <taxon>Bacteria</taxon>
        <taxon>Pseudomonadati</taxon>
        <taxon>Pseudomonadota</taxon>
        <taxon>Alphaproteobacteria</taxon>
        <taxon>Rhodobacterales</taxon>
        <taxon>Roseobacteraceae</taxon>
        <taxon>Rubellimicrobium</taxon>
    </lineage>
</organism>
<dbReference type="AlphaFoldDB" id="A0A017HT56"/>
<dbReference type="SUPFAM" id="SSF52172">
    <property type="entry name" value="CheY-like"/>
    <property type="match status" value="1"/>
</dbReference>
<name>A0A017HT56_9RHOB</name>
<dbReference type="PROSITE" id="PS50110">
    <property type="entry name" value="RESPONSE_REGULATORY"/>
    <property type="match status" value="1"/>
</dbReference>
<dbReference type="EMBL" id="AOSK01000039">
    <property type="protein sequence ID" value="EYD76939.1"/>
    <property type="molecule type" value="Genomic_DNA"/>
</dbReference>
<keyword evidence="1" id="KW-0597">Phosphoprotein</keyword>
<evidence type="ECO:0000259" key="2">
    <source>
        <dbReference type="PROSITE" id="PS50110"/>
    </source>
</evidence>
<comment type="caution">
    <text evidence="3">The sequence shown here is derived from an EMBL/GenBank/DDBJ whole genome shotgun (WGS) entry which is preliminary data.</text>
</comment>